<name>U4KJP0_ALTPJ</name>
<keyword evidence="9 11" id="KW-0472">Membrane</keyword>
<dbReference type="HOGENOM" id="CLU_938929_0_0_14"/>
<evidence type="ECO:0000313" key="13">
    <source>
        <dbReference type="EMBL" id="CCV63618.1"/>
    </source>
</evidence>
<evidence type="ECO:0000256" key="1">
    <source>
        <dbReference type="ARBA" id="ARBA00022475"/>
    </source>
</evidence>
<comment type="similarity">
    <text evidence="10">Belongs to the peptidase M48 family.</text>
</comment>
<dbReference type="KEGG" id="apal:BN85400410"/>
<keyword evidence="14" id="KW-1185">Reference proteome</keyword>
<keyword evidence="3 11" id="KW-0812">Transmembrane</keyword>
<dbReference type="InterPro" id="IPR050083">
    <property type="entry name" value="HtpX_protease"/>
</dbReference>
<reference evidence="13 14" key="1">
    <citation type="journal article" date="2013" name="J. Mol. Microbiol. Biotechnol.">
        <title>Analysis of the Complete Genomes of Acholeplasma brassicae , A. palmae and A. laidlawii and Their Comparison to the Obligate Parasites from ' Candidatus Phytoplasma'.</title>
        <authorList>
            <person name="Kube M."/>
            <person name="Siewert C."/>
            <person name="Migdoll A.M."/>
            <person name="Duduk B."/>
            <person name="Holz S."/>
            <person name="Rabus R."/>
            <person name="Seemuller E."/>
            <person name="Mitrovic J."/>
            <person name="Muller I."/>
            <person name="Buttner C."/>
            <person name="Reinhardt R."/>
        </authorList>
    </citation>
    <scope>NUCLEOTIDE SEQUENCE [LARGE SCALE GENOMIC DNA]</scope>
    <source>
        <strain evidence="13 14">J233</strain>
    </source>
</reference>
<dbReference type="InterPro" id="IPR001915">
    <property type="entry name" value="Peptidase_M48"/>
</dbReference>
<keyword evidence="1" id="KW-1003">Cell membrane</keyword>
<evidence type="ECO:0000256" key="3">
    <source>
        <dbReference type="ARBA" id="ARBA00022692"/>
    </source>
</evidence>
<evidence type="ECO:0000256" key="6">
    <source>
        <dbReference type="ARBA" id="ARBA00022833"/>
    </source>
</evidence>
<dbReference type="PANTHER" id="PTHR43221">
    <property type="entry name" value="PROTEASE HTPX"/>
    <property type="match status" value="1"/>
</dbReference>
<keyword evidence="5 10" id="KW-0378">Hydrolase</keyword>
<dbReference type="STRING" id="1318466.BN85400410"/>
<dbReference type="Proteomes" id="UP000032740">
    <property type="component" value="Chromosome"/>
</dbReference>
<dbReference type="GO" id="GO:0046872">
    <property type="term" value="F:metal ion binding"/>
    <property type="evidence" value="ECO:0007669"/>
    <property type="project" value="UniProtKB-KW"/>
</dbReference>
<evidence type="ECO:0000256" key="2">
    <source>
        <dbReference type="ARBA" id="ARBA00022670"/>
    </source>
</evidence>
<feature type="domain" description="Peptidase M48" evidence="12">
    <location>
        <begin position="106"/>
        <end position="298"/>
    </location>
</feature>
<dbReference type="RefSeq" id="WP_026654010.1">
    <property type="nucleotide sequence ID" value="NC_022538.1"/>
</dbReference>
<evidence type="ECO:0000256" key="4">
    <source>
        <dbReference type="ARBA" id="ARBA00022723"/>
    </source>
</evidence>
<dbReference type="Pfam" id="PF01435">
    <property type="entry name" value="Peptidase_M48"/>
    <property type="match status" value="1"/>
</dbReference>
<accession>U4KJP0</accession>
<feature type="transmembrane region" description="Helical" evidence="11">
    <location>
        <begin position="47"/>
        <end position="67"/>
    </location>
</feature>
<keyword evidence="4" id="KW-0479">Metal-binding</keyword>
<protein>
    <submittedName>
        <fullName evidence="13">Peptidase, M48 family</fullName>
    </submittedName>
</protein>
<evidence type="ECO:0000256" key="9">
    <source>
        <dbReference type="ARBA" id="ARBA00023136"/>
    </source>
</evidence>
<keyword evidence="8 10" id="KW-0482">Metalloprotease</keyword>
<evidence type="ECO:0000259" key="12">
    <source>
        <dbReference type="Pfam" id="PF01435"/>
    </source>
</evidence>
<feature type="transmembrane region" description="Helical" evidence="11">
    <location>
        <begin position="211"/>
        <end position="237"/>
    </location>
</feature>
<evidence type="ECO:0000256" key="7">
    <source>
        <dbReference type="ARBA" id="ARBA00022989"/>
    </source>
</evidence>
<evidence type="ECO:0000256" key="11">
    <source>
        <dbReference type="SAM" id="Phobius"/>
    </source>
</evidence>
<dbReference type="CDD" id="cd07337">
    <property type="entry name" value="M48B_HtpX_like"/>
    <property type="match status" value="1"/>
</dbReference>
<sequence>MFFLKFLINLFKPRNWGLLVYMAINAFFFTIVFEYLLQLVFKTTDIMWYYIVPVYIILLFIMLSSFGENIFNAMRKMREIPKNSETEHIYELFNEVYSNAKKNNNSISNKVKLYYIDDENINAFAFGRNTIGVTAGSLQLDDEAFKGILAHEFGHLYAQDSHVNLGIMATSFSMQFAIYAVSLLFLFFTYIIDIIITAVLNKTNFGKTEKILLFSTIVIAIRSIIINVWTFIGRVLVSIASRKQEYKADAYASKIGYNEGLYSALTILSEGEQTQSFVNYILYGTHPSTDKRLLALENK</sequence>
<evidence type="ECO:0000256" key="10">
    <source>
        <dbReference type="RuleBase" id="RU003983"/>
    </source>
</evidence>
<evidence type="ECO:0000256" key="5">
    <source>
        <dbReference type="ARBA" id="ARBA00022801"/>
    </source>
</evidence>
<comment type="cofactor">
    <cofactor evidence="10">
        <name>Zn(2+)</name>
        <dbReference type="ChEBI" id="CHEBI:29105"/>
    </cofactor>
    <text evidence="10">Binds 1 zinc ion per subunit.</text>
</comment>
<dbReference type="OrthoDB" id="15218at2"/>
<dbReference type="GO" id="GO:0006508">
    <property type="term" value="P:proteolysis"/>
    <property type="evidence" value="ECO:0007669"/>
    <property type="project" value="UniProtKB-KW"/>
</dbReference>
<dbReference type="PANTHER" id="PTHR43221:SF2">
    <property type="entry name" value="PROTEASE HTPX HOMOLOG"/>
    <property type="match status" value="1"/>
</dbReference>
<organism evidence="13 14">
    <name type="scientific">Alteracholeplasma palmae (strain ATCC 49389 / J233)</name>
    <name type="common">Acholeplasma palmae</name>
    <dbReference type="NCBI Taxonomy" id="1318466"/>
    <lineage>
        <taxon>Bacteria</taxon>
        <taxon>Bacillati</taxon>
        <taxon>Mycoplasmatota</taxon>
        <taxon>Mollicutes</taxon>
        <taxon>Acholeplasmatales</taxon>
        <taxon>Acholeplasmataceae</taxon>
        <taxon>Acholeplasma</taxon>
    </lineage>
</organism>
<dbReference type="EMBL" id="FO681347">
    <property type="protein sequence ID" value="CCV63618.1"/>
    <property type="molecule type" value="Genomic_DNA"/>
</dbReference>
<evidence type="ECO:0000313" key="14">
    <source>
        <dbReference type="Proteomes" id="UP000032740"/>
    </source>
</evidence>
<feature type="transmembrane region" description="Helical" evidence="11">
    <location>
        <begin position="20"/>
        <end position="41"/>
    </location>
</feature>
<proteinExistence type="inferred from homology"/>
<dbReference type="GO" id="GO:0004222">
    <property type="term" value="F:metalloendopeptidase activity"/>
    <property type="evidence" value="ECO:0007669"/>
    <property type="project" value="InterPro"/>
</dbReference>
<dbReference type="Gene3D" id="3.30.2010.10">
    <property type="entry name" value="Metalloproteases ('zincins'), catalytic domain"/>
    <property type="match status" value="1"/>
</dbReference>
<keyword evidence="7 11" id="KW-1133">Transmembrane helix</keyword>
<feature type="transmembrane region" description="Helical" evidence="11">
    <location>
        <begin position="176"/>
        <end position="199"/>
    </location>
</feature>
<evidence type="ECO:0000256" key="8">
    <source>
        <dbReference type="ARBA" id="ARBA00023049"/>
    </source>
</evidence>
<keyword evidence="2 10" id="KW-0645">Protease</keyword>
<keyword evidence="6 10" id="KW-0862">Zinc</keyword>
<dbReference type="AlphaFoldDB" id="U4KJP0"/>
<gene>
    <name evidence="13" type="ORF">BN85400410</name>
</gene>